<protein>
    <submittedName>
        <fullName evidence="2">Methyltransferase domain protein</fullName>
    </submittedName>
</protein>
<dbReference type="PANTHER" id="PTHR43591">
    <property type="entry name" value="METHYLTRANSFERASE"/>
    <property type="match status" value="1"/>
</dbReference>
<name>C2KZV8_9FIRM</name>
<comment type="caution">
    <text evidence="2">The sequence shown here is derived from an EMBL/GenBank/DDBJ whole genome shotgun (WGS) entry which is preliminary data.</text>
</comment>
<reference evidence="2 3" key="1">
    <citation type="submission" date="2009-04" db="EMBL/GenBank/DDBJ databases">
        <authorList>
            <person name="Qin X."/>
            <person name="Bachman B."/>
            <person name="Battles P."/>
            <person name="Bell A."/>
            <person name="Bess C."/>
            <person name="Bickham C."/>
            <person name="Chaboub L."/>
            <person name="Chen D."/>
            <person name="Coyle M."/>
            <person name="Deiros D.R."/>
            <person name="Dinh H."/>
            <person name="Forbes L."/>
            <person name="Fowler G."/>
            <person name="Francisco L."/>
            <person name="Fu Q."/>
            <person name="Gubbala S."/>
            <person name="Hale W."/>
            <person name="Han Y."/>
            <person name="Hemphill L."/>
            <person name="Highlander S.K."/>
            <person name="Hirani K."/>
            <person name="Hogues M."/>
            <person name="Jackson L."/>
            <person name="Jakkamsetti A."/>
            <person name="Javaid M."/>
            <person name="Jiang H."/>
            <person name="Korchina V."/>
            <person name="Kovar C."/>
            <person name="Lara F."/>
            <person name="Lee S."/>
            <person name="Mata R."/>
            <person name="Mathew T."/>
            <person name="Moen C."/>
            <person name="Morales K."/>
            <person name="Munidasa M."/>
            <person name="Nazareth L."/>
            <person name="Ngo R."/>
            <person name="Nguyen L."/>
            <person name="Okwuonu G."/>
            <person name="Ongeri F."/>
            <person name="Patil S."/>
            <person name="Petrosino J."/>
            <person name="Pham C."/>
            <person name="Pham P."/>
            <person name="Pu L.-L."/>
            <person name="Puazo M."/>
            <person name="Raj R."/>
            <person name="Reid J."/>
            <person name="Rouhana J."/>
            <person name="Saada N."/>
            <person name="Shang Y."/>
            <person name="Simmons D."/>
            <person name="Thornton R."/>
            <person name="Warren J."/>
            <person name="Weissenberger G."/>
            <person name="Zhang J."/>
            <person name="Zhang L."/>
            <person name="Zhou C."/>
            <person name="Zhu D."/>
            <person name="Muzny D."/>
            <person name="Worley K."/>
            <person name="Gibbs R."/>
        </authorList>
    </citation>
    <scope>NUCLEOTIDE SEQUENCE [LARGE SCALE GENOMIC DNA]</scope>
    <source>
        <strain evidence="2 3">F0268</strain>
    </source>
</reference>
<sequence length="229" mass="25928">MSRKEEIQIAYQSVGNHTGFYDGMMTYGNIAGKLLCRLVWNMDKEKNLYYRNKVLSSIPKDFSGRLLEIPVGTGIMTLPLYKGLPKAEIVCMDYAPEMMEPAKERATLLGIENIHFQQGDVGALPFQAESFDIVLSMNGFHVFPDKEAAYQEVFRVLKPGGIFCGCFYVEGGVKRADWFAKHIYVPKGLFTPPFETEEGLRKRLMESYTEVSVERVETVACFSCVKKNS</sequence>
<keyword evidence="2" id="KW-0489">Methyltransferase</keyword>
<dbReference type="Proteomes" id="UP000004121">
    <property type="component" value="Unassembled WGS sequence"/>
</dbReference>
<dbReference type="eggNOG" id="COG2226">
    <property type="taxonomic scope" value="Bacteria"/>
</dbReference>
<organism evidence="2 3">
    <name type="scientific">Oribacterium sinus F0268</name>
    <dbReference type="NCBI Taxonomy" id="585501"/>
    <lineage>
        <taxon>Bacteria</taxon>
        <taxon>Bacillati</taxon>
        <taxon>Bacillota</taxon>
        <taxon>Clostridia</taxon>
        <taxon>Lachnospirales</taxon>
        <taxon>Lachnospiraceae</taxon>
        <taxon>Oribacterium</taxon>
    </lineage>
</organism>
<dbReference type="EMBL" id="ACKX01000197">
    <property type="protein sequence ID" value="EEJ50700.1"/>
    <property type="molecule type" value="Genomic_DNA"/>
</dbReference>
<keyword evidence="3" id="KW-1185">Reference proteome</keyword>
<accession>C2KZV8</accession>
<gene>
    <name evidence="2" type="ORF">HMPREF6123_2027</name>
</gene>
<dbReference type="Gene3D" id="3.40.50.150">
    <property type="entry name" value="Vaccinia Virus protein VP39"/>
    <property type="match status" value="1"/>
</dbReference>
<dbReference type="InterPro" id="IPR029063">
    <property type="entry name" value="SAM-dependent_MTases_sf"/>
</dbReference>
<feature type="domain" description="Methyltransferase" evidence="1">
    <location>
        <begin position="67"/>
        <end position="161"/>
    </location>
</feature>
<dbReference type="InParanoid" id="C2KZV8"/>
<dbReference type="CDD" id="cd02440">
    <property type="entry name" value="AdoMet_MTases"/>
    <property type="match status" value="1"/>
</dbReference>
<dbReference type="RefSeq" id="WP_007157173.1">
    <property type="nucleotide sequence ID" value="NZ_GG668534.1"/>
</dbReference>
<dbReference type="OrthoDB" id="9772751at2"/>
<dbReference type="SUPFAM" id="SSF53335">
    <property type="entry name" value="S-adenosyl-L-methionine-dependent methyltransferases"/>
    <property type="match status" value="1"/>
</dbReference>
<dbReference type="InterPro" id="IPR041698">
    <property type="entry name" value="Methyltransf_25"/>
</dbReference>
<dbReference type="GO" id="GO:0008168">
    <property type="term" value="F:methyltransferase activity"/>
    <property type="evidence" value="ECO:0007669"/>
    <property type="project" value="UniProtKB-KW"/>
</dbReference>
<evidence type="ECO:0000313" key="3">
    <source>
        <dbReference type="Proteomes" id="UP000004121"/>
    </source>
</evidence>
<dbReference type="HOGENOM" id="CLU_088943_0_0_9"/>
<dbReference type="AlphaFoldDB" id="C2KZV8"/>
<evidence type="ECO:0000259" key="1">
    <source>
        <dbReference type="Pfam" id="PF13649"/>
    </source>
</evidence>
<dbReference type="STRING" id="585501.HMPREF6123_2027"/>
<dbReference type="Pfam" id="PF13649">
    <property type="entry name" value="Methyltransf_25"/>
    <property type="match status" value="1"/>
</dbReference>
<dbReference type="GO" id="GO:0032259">
    <property type="term" value="P:methylation"/>
    <property type="evidence" value="ECO:0007669"/>
    <property type="project" value="UniProtKB-KW"/>
</dbReference>
<proteinExistence type="predicted"/>
<evidence type="ECO:0000313" key="2">
    <source>
        <dbReference type="EMBL" id="EEJ50700.1"/>
    </source>
</evidence>
<keyword evidence="2" id="KW-0808">Transferase</keyword>